<sequence length="209" mass="23973">MNENIDEVEMRYVVTVNGETAICPKCVVDAILPYIVNTTLLADCCERWFTTGKMPSPQSKIEQEPELDTLQKLAILETEKCIYNIHYCNDGVGITFYYPEKDTGMLNKTLNCDQYYPTFEECIAGEFARFDGCPIQPEEGAFWPNYTVNNTNDVYEYMYVEAMTVKYLGKNATKAGDNGWQADGAVVIIQTGYETRMVQRMRRLFTQEE</sequence>
<name>A0A3B0XTY3_9ZZZZ</name>
<evidence type="ECO:0000313" key="1">
    <source>
        <dbReference type="EMBL" id="VAW59594.1"/>
    </source>
</evidence>
<reference evidence="1" key="1">
    <citation type="submission" date="2018-06" db="EMBL/GenBank/DDBJ databases">
        <authorList>
            <person name="Zhirakovskaya E."/>
        </authorList>
    </citation>
    <scope>NUCLEOTIDE SEQUENCE</scope>
</reference>
<protein>
    <submittedName>
        <fullName evidence="1">Uncharacterized protein</fullName>
    </submittedName>
</protein>
<dbReference type="AlphaFoldDB" id="A0A3B0XTY3"/>
<dbReference type="EMBL" id="UOFH01000091">
    <property type="protein sequence ID" value="VAW59594.1"/>
    <property type="molecule type" value="Genomic_DNA"/>
</dbReference>
<proteinExistence type="predicted"/>
<accession>A0A3B0XTY3</accession>
<gene>
    <name evidence="1" type="ORF">MNBD_GAMMA08-10</name>
</gene>
<organism evidence="1">
    <name type="scientific">hydrothermal vent metagenome</name>
    <dbReference type="NCBI Taxonomy" id="652676"/>
    <lineage>
        <taxon>unclassified sequences</taxon>
        <taxon>metagenomes</taxon>
        <taxon>ecological metagenomes</taxon>
    </lineage>
</organism>